<gene>
    <name evidence="2" type="primary">RvY_08262-1</name>
    <name evidence="2" type="synonym">RvY_08262.1</name>
    <name evidence="2" type="ORF">RvY_08262</name>
</gene>
<sequence>MGERFPSKDRSVCIATKAMDPHVRCREMALSSCFRWEERIRPSTSGHAQSLSRQEQPLRLRSSCLALILLRCIEVLRTTPRYSEVHAHARTHRQSTHPAVAQRSHRTLPGHGKHRAPASQLCRSGLYSPGQPRSHKLLKVHNDSKLQE</sequence>
<evidence type="ECO:0000256" key="1">
    <source>
        <dbReference type="SAM" id="MobiDB-lite"/>
    </source>
</evidence>
<protein>
    <submittedName>
        <fullName evidence="2">Uncharacterized protein</fullName>
    </submittedName>
</protein>
<reference evidence="2 3" key="1">
    <citation type="journal article" date="2016" name="Nat. Commun.">
        <title>Extremotolerant tardigrade genome and improved radiotolerance of human cultured cells by tardigrade-unique protein.</title>
        <authorList>
            <person name="Hashimoto T."/>
            <person name="Horikawa D.D."/>
            <person name="Saito Y."/>
            <person name="Kuwahara H."/>
            <person name="Kozuka-Hata H."/>
            <person name="Shin-I T."/>
            <person name="Minakuchi Y."/>
            <person name="Ohishi K."/>
            <person name="Motoyama A."/>
            <person name="Aizu T."/>
            <person name="Enomoto A."/>
            <person name="Kondo K."/>
            <person name="Tanaka S."/>
            <person name="Hara Y."/>
            <person name="Koshikawa S."/>
            <person name="Sagara H."/>
            <person name="Miura T."/>
            <person name="Yokobori S."/>
            <person name="Miyagawa K."/>
            <person name="Suzuki Y."/>
            <person name="Kubo T."/>
            <person name="Oyama M."/>
            <person name="Kohara Y."/>
            <person name="Fujiyama A."/>
            <person name="Arakawa K."/>
            <person name="Katayama T."/>
            <person name="Toyoda A."/>
            <person name="Kunieda T."/>
        </authorList>
    </citation>
    <scope>NUCLEOTIDE SEQUENCE [LARGE SCALE GENOMIC DNA]</scope>
    <source>
        <strain evidence="2 3">YOKOZUNA-1</strain>
    </source>
</reference>
<comment type="caution">
    <text evidence="2">The sequence shown here is derived from an EMBL/GenBank/DDBJ whole genome shotgun (WGS) entry which is preliminary data.</text>
</comment>
<feature type="compositionally biased region" description="Basic residues" evidence="1">
    <location>
        <begin position="103"/>
        <end position="116"/>
    </location>
</feature>
<evidence type="ECO:0000313" key="3">
    <source>
        <dbReference type="Proteomes" id="UP000186922"/>
    </source>
</evidence>
<keyword evidence="3" id="KW-1185">Reference proteome</keyword>
<feature type="region of interest" description="Disordered" evidence="1">
    <location>
        <begin position="86"/>
        <end position="148"/>
    </location>
</feature>
<proteinExistence type="predicted"/>
<organism evidence="2 3">
    <name type="scientific">Ramazzottius varieornatus</name>
    <name type="common">Water bear</name>
    <name type="synonym">Tardigrade</name>
    <dbReference type="NCBI Taxonomy" id="947166"/>
    <lineage>
        <taxon>Eukaryota</taxon>
        <taxon>Metazoa</taxon>
        <taxon>Ecdysozoa</taxon>
        <taxon>Tardigrada</taxon>
        <taxon>Eutardigrada</taxon>
        <taxon>Parachela</taxon>
        <taxon>Hypsibioidea</taxon>
        <taxon>Ramazzottiidae</taxon>
        <taxon>Ramazzottius</taxon>
    </lineage>
</organism>
<dbReference type="EMBL" id="BDGG01000003">
    <property type="protein sequence ID" value="GAU96890.1"/>
    <property type="molecule type" value="Genomic_DNA"/>
</dbReference>
<evidence type="ECO:0000313" key="2">
    <source>
        <dbReference type="EMBL" id="GAU96890.1"/>
    </source>
</evidence>
<name>A0A1D1V7K7_RAMVA</name>
<accession>A0A1D1V7K7</accession>
<dbReference type="Proteomes" id="UP000186922">
    <property type="component" value="Unassembled WGS sequence"/>
</dbReference>
<dbReference type="AlphaFoldDB" id="A0A1D1V7K7"/>